<dbReference type="InterPro" id="IPR036890">
    <property type="entry name" value="HATPase_C_sf"/>
</dbReference>
<evidence type="ECO:0000313" key="3">
    <source>
        <dbReference type="EMBL" id="NIH56487.1"/>
    </source>
</evidence>
<keyword evidence="2" id="KW-0812">Transmembrane</keyword>
<gene>
    <name evidence="3" type="ORF">FB473_001132</name>
</gene>
<dbReference type="GO" id="GO:0016301">
    <property type="term" value="F:kinase activity"/>
    <property type="evidence" value="ECO:0007669"/>
    <property type="project" value="UniProtKB-KW"/>
</dbReference>
<comment type="caution">
    <text evidence="3">The sequence shown here is derived from an EMBL/GenBank/DDBJ whole genome shotgun (WGS) entry which is preliminary data.</text>
</comment>
<sequence length="391" mass="42172">MIETWPEVADSHRPGETVRGSVGTTPDQRWTIVAAVILGGMYVSSGLPRESDWLAAAMQIGILVAVAFSGCRLAVSATGTGTLLLLAYVARPSTDITFSALGGYVILVAALADRRRLFALLWSAVYLILMGMHQTVSATTWHTWRDLMGNFVLLAVVFTIVGEVVGVSRQRRRARSVREAQKVRRTLQSAARAMHDSIAQSAAQALWLTREARQELDDGSSHEALLVAENACERVVDQTREMMASLQQGRDIMSSSADHAEQVRCVLESQARQLGRSGRVVVWECDLPPQASAEVISGLSAVAVEATRNMVKHGGEQGEYECSIRWDRAAGVVRGAFSNPVDVPGGRAISTGLGLVIMADEVRALGGMISTGTRDGRWIVEFSIPVGDDDA</sequence>
<feature type="transmembrane region" description="Helical" evidence="2">
    <location>
        <begin position="147"/>
        <end position="168"/>
    </location>
</feature>
<feature type="transmembrane region" description="Helical" evidence="2">
    <location>
        <begin position="96"/>
        <end position="112"/>
    </location>
</feature>
<keyword evidence="3" id="KW-0418">Kinase</keyword>
<feature type="transmembrane region" description="Helical" evidence="2">
    <location>
        <begin position="30"/>
        <end position="48"/>
    </location>
</feature>
<keyword evidence="3" id="KW-0808">Transferase</keyword>
<feature type="region of interest" description="Disordered" evidence="1">
    <location>
        <begin position="1"/>
        <end position="22"/>
    </location>
</feature>
<keyword evidence="2" id="KW-0472">Membrane</keyword>
<dbReference type="RefSeq" id="WP_167165495.1">
    <property type="nucleotide sequence ID" value="NZ_BAAAOO010000015.1"/>
</dbReference>
<protein>
    <submittedName>
        <fullName evidence="3">Two-component sensor histidine kinase</fullName>
    </submittedName>
</protein>
<feature type="transmembrane region" description="Helical" evidence="2">
    <location>
        <begin position="60"/>
        <end position="90"/>
    </location>
</feature>
<keyword evidence="4" id="KW-1185">Reference proteome</keyword>
<feature type="transmembrane region" description="Helical" evidence="2">
    <location>
        <begin position="119"/>
        <end position="141"/>
    </location>
</feature>
<organism evidence="3 4">
    <name type="scientific">Brooklawnia cerclae</name>
    <dbReference type="NCBI Taxonomy" id="349934"/>
    <lineage>
        <taxon>Bacteria</taxon>
        <taxon>Bacillati</taxon>
        <taxon>Actinomycetota</taxon>
        <taxon>Actinomycetes</taxon>
        <taxon>Propionibacteriales</taxon>
        <taxon>Propionibacteriaceae</taxon>
        <taxon>Brooklawnia</taxon>
    </lineage>
</organism>
<dbReference type="Gene3D" id="3.30.565.10">
    <property type="entry name" value="Histidine kinase-like ATPase, C-terminal domain"/>
    <property type="match status" value="1"/>
</dbReference>
<proteinExistence type="predicted"/>
<keyword evidence="2" id="KW-1133">Transmembrane helix</keyword>
<dbReference type="EMBL" id="JAAMOZ010000001">
    <property type="protein sequence ID" value="NIH56487.1"/>
    <property type="molecule type" value="Genomic_DNA"/>
</dbReference>
<evidence type="ECO:0000256" key="2">
    <source>
        <dbReference type="SAM" id="Phobius"/>
    </source>
</evidence>
<reference evidence="3 4" key="1">
    <citation type="submission" date="2020-02" db="EMBL/GenBank/DDBJ databases">
        <title>Sequencing the genomes of 1000 actinobacteria strains.</title>
        <authorList>
            <person name="Klenk H.-P."/>
        </authorList>
    </citation>
    <scope>NUCLEOTIDE SEQUENCE [LARGE SCALE GENOMIC DNA]</scope>
    <source>
        <strain evidence="3 4">DSM 19609</strain>
    </source>
</reference>
<evidence type="ECO:0000313" key="4">
    <source>
        <dbReference type="Proteomes" id="UP000749311"/>
    </source>
</evidence>
<evidence type="ECO:0000256" key="1">
    <source>
        <dbReference type="SAM" id="MobiDB-lite"/>
    </source>
</evidence>
<accession>A0ABX0SDL4</accession>
<name>A0ABX0SDL4_9ACTN</name>
<dbReference type="Proteomes" id="UP000749311">
    <property type="component" value="Unassembled WGS sequence"/>
</dbReference>